<dbReference type="PRINTS" id="PR00996">
    <property type="entry name" value="CHERMTFRASE"/>
</dbReference>
<keyword evidence="4 5" id="KW-0949">S-adenosyl-L-methionine</keyword>
<dbReference type="InterPro" id="IPR022641">
    <property type="entry name" value="CheR_N"/>
</dbReference>
<evidence type="ECO:0000256" key="2">
    <source>
        <dbReference type="ARBA" id="ARBA00022603"/>
    </source>
</evidence>
<evidence type="ECO:0000256" key="1">
    <source>
        <dbReference type="ARBA" id="ARBA00001541"/>
    </source>
</evidence>
<keyword evidence="2 5" id="KW-0489">Methyltransferase</keyword>
<name>A0A077F829_9PSED</name>
<dbReference type="PIRSF" id="PIRSF000410">
    <property type="entry name" value="CheR"/>
    <property type="match status" value="1"/>
</dbReference>
<feature type="domain" description="CheR-type methyltransferase" evidence="7">
    <location>
        <begin position="3"/>
        <end position="271"/>
    </location>
</feature>
<dbReference type="Gene3D" id="3.40.50.150">
    <property type="entry name" value="Vaccinia Virus protein VP39"/>
    <property type="match status" value="1"/>
</dbReference>
<dbReference type="HOGENOM" id="CLU_025854_0_0_6"/>
<dbReference type="PANTHER" id="PTHR24422:SF26">
    <property type="entry name" value="CHEMOTAXIS PROTEIN METHYLTRANSFERASE"/>
    <property type="match status" value="1"/>
</dbReference>
<dbReference type="InterPro" id="IPR022642">
    <property type="entry name" value="CheR_C"/>
</dbReference>
<dbReference type="InterPro" id="IPR000780">
    <property type="entry name" value="CheR_MeTrfase"/>
</dbReference>
<dbReference type="InterPro" id="IPR050903">
    <property type="entry name" value="Bact_Chemotaxis_MeTrfase"/>
</dbReference>
<dbReference type="eggNOG" id="COG1352">
    <property type="taxonomic scope" value="Bacteria"/>
</dbReference>
<dbReference type="Gene3D" id="1.10.155.10">
    <property type="entry name" value="Chemotaxis receptor methyltransferase CheR, N-terminal domain"/>
    <property type="match status" value="1"/>
</dbReference>
<dbReference type="Pfam" id="PF03705">
    <property type="entry name" value="CheR_N"/>
    <property type="match status" value="1"/>
</dbReference>
<evidence type="ECO:0000256" key="3">
    <source>
        <dbReference type="ARBA" id="ARBA00022679"/>
    </source>
</evidence>
<dbReference type="InterPro" id="IPR036804">
    <property type="entry name" value="CheR_N_sf"/>
</dbReference>
<dbReference type="KEGG" id="palk:PSAKL28_02740"/>
<evidence type="ECO:0000256" key="4">
    <source>
        <dbReference type="ARBA" id="ARBA00022691"/>
    </source>
</evidence>
<sequence length="271" mass="30710">MPAGKRLPALNEIQFLELQSLVEHASGVILLSDRRAVIAARLARRLRHYQLATFADYLHLLTLPEQHAERQRVVELLVAKETYFFREHRHFEFLAHWLAEHPGPTRLWSAACASGEEAYSLAMVASEHAVNDNWRILASDMSPGMLGLAREGIYDIAQARYFPRGWLQRYCQCGVGEMAGRLQVQPALRERVSLRQINLIQALPDGLGVFDAILLRNVLSCFSQDDKQRVVQRLLARLRPGGLLLIGHSESIHGLDLPLRPILPSVFERLC</sequence>
<evidence type="ECO:0000313" key="8">
    <source>
        <dbReference type="EMBL" id="AIL59511.1"/>
    </source>
</evidence>
<dbReference type="GO" id="GO:0008983">
    <property type="term" value="F:protein-glutamate O-methyltransferase activity"/>
    <property type="evidence" value="ECO:0007669"/>
    <property type="project" value="UniProtKB-EC"/>
</dbReference>
<reference evidence="8 9" key="1">
    <citation type="submission" date="2014-07" db="EMBL/GenBank/DDBJ databases">
        <authorList>
            <person name="Lee K."/>
            <person name="Lim J.Y."/>
            <person name="Hwang I."/>
        </authorList>
    </citation>
    <scope>NUCLEOTIDE SEQUENCE [LARGE SCALE GENOMIC DNA]</scope>
    <source>
        <strain evidence="8 9">KL28</strain>
    </source>
</reference>
<dbReference type="EMBL" id="CP009048">
    <property type="protein sequence ID" value="AIL59511.1"/>
    <property type="molecule type" value="Genomic_DNA"/>
</dbReference>
<dbReference type="GO" id="GO:0032259">
    <property type="term" value="P:methylation"/>
    <property type="evidence" value="ECO:0007669"/>
    <property type="project" value="UniProtKB-KW"/>
</dbReference>
<feature type="binding site" evidence="6">
    <location>
        <position position="117"/>
    </location>
    <ligand>
        <name>S-adenosyl-L-methionine</name>
        <dbReference type="ChEBI" id="CHEBI:59789"/>
    </ligand>
</feature>
<feature type="binding site" evidence="6">
    <location>
        <position position="82"/>
    </location>
    <ligand>
        <name>S-adenosyl-L-methionine</name>
        <dbReference type="ChEBI" id="CHEBI:59789"/>
    </ligand>
</feature>
<dbReference type="RefSeq" id="WP_038605646.1">
    <property type="nucleotide sequence ID" value="NZ_CP009048.1"/>
</dbReference>
<accession>A0A077F829</accession>
<dbReference type="AlphaFoldDB" id="A0A077F829"/>
<dbReference type="Pfam" id="PF01739">
    <property type="entry name" value="CheR"/>
    <property type="match status" value="1"/>
</dbReference>
<evidence type="ECO:0000259" key="7">
    <source>
        <dbReference type="PROSITE" id="PS50123"/>
    </source>
</evidence>
<evidence type="ECO:0000256" key="5">
    <source>
        <dbReference type="PIRNR" id="PIRNR000410"/>
    </source>
</evidence>
<dbReference type="EC" id="2.1.1.80" evidence="5"/>
<feature type="binding site" evidence="6">
    <location>
        <position position="86"/>
    </location>
    <ligand>
        <name>S-adenosyl-L-methionine</name>
        <dbReference type="ChEBI" id="CHEBI:59789"/>
    </ligand>
</feature>
<dbReference type="InterPro" id="IPR026024">
    <property type="entry name" value="Chemotaxis_MeTrfase_CheR"/>
</dbReference>
<dbReference type="SUPFAM" id="SSF53335">
    <property type="entry name" value="S-adenosyl-L-methionine-dependent methyltransferases"/>
    <property type="match status" value="1"/>
</dbReference>
<feature type="binding site" evidence="6">
    <location>
        <begin position="198"/>
        <end position="199"/>
    </location>
    <ligand>
        <name>S-adenosyl-L-methionine</name>
        <dbReference type="ChEBI" id="CHEBI:59789"/>
    </ligand>
</feature>
<dbReference type="PANTHER" id="PTHR24422">
    <property type="entry name" value="CHEMOTAXIS PROTEIN METHYLTRANSFERASE"/>
    <property type="match status" value="1"/>
</dbReference>
<feature type="binding site" evidence="6">
    <location>
        <position position="140"/>
    </location>
    <ligand>
        <name>S-adenosyl-L-methionine</name>
        <dbReference type="ChEBI" id="CHEBI:59789"/>
    </ligand>
</feature>
<protein>
    <recommendedName>
        <fullName evidence="5">Chemotaxis protein methyltransferase</fullName>
        <ecNumber evidence="5">2.1.1.80</ecNumber>
    </recommendedName>
</protein>
<comment type="function">
    <text evidence="5">Methylation of the membrane-bound methyl-accepting chemotaxis proteins (MCP) to form gamma-glutamyl methyl ester residues in MCP.</text>
</comment>
<dbReference type="SUPFAM" id="SSF47757">
    <property type="entry name" value="Chemotaxis receptor methyltransferase CheR, N-terminal domain"/>
    <property type="match status" value="1"/>
</dbReference>
<organism evidence="8 9">
    <name type="scientific">Pseudomonas alkylphenolica</name>
    <dbReference type="NCBI Taxonomy" id="237609"/>
    <lineage>
        <taxon>Bacteria</taxon>
        <taxon>Pseudomonadati</taxon>
        <taxon>Pseudomonadota</taxon>
        <taxon>Gammaproteobacteria</taxon>
        <taxon>Pseudomonadales</taxon>
        <taxon>Pseudomonadaceae</taxon>
        <taxon>Pseudomonas</taxon>
    </lineage>
</organism>
<gene>
    <name evidence="8" type="ORF">PSAKL28_02740</name>
</gene>
<keyword evidence="3 5" id="KW-0808">Transferase</keyword>
<evidence type="ECO:0000256" key="6">
    <source>
        <dbReference type="PIRSR" id="PIRSR000410-1"/>
    </source>
</evidence>
<dbReference type="PROSITE" id="PS50123">
    <property type="entry name" value="CHER"/>
    <property type="match status" value="1"/>
</dbReference>
<feature type="binding site" evidence="6">
    <location>
        <begin position="216"/>
        <end position="217"/>
    </location>
    <ligand>
        <name>S-adenosyl-L-methionine</name>
        <dbReference type="ChEBI" id="CHEBI:59789"/>
    </ligand>
</feature>
<dbReference type="Proteomes" id="UP000028931">
    <property type="component" value="Chromosome"/>
</dbReference>
<comment type="catalytic activity">
    <reaction evidence="1 5">
        <text>L-glutamyl-[protein] + S-adenosyl-L-methionine = [protein]-L-glutamate 5-O-methyl ester + S-adenosyl-L-homocysteine</text>
        <dbReference type="Rhea" id="RHEA:24452"/>
        <dbReference type="Rhea" id="RHEA-COMP:10208"/>
        <dbReference type="Rhea" id="RHEA-COMP:10311"/>
        <dbReference type="ChEBI" id="CHEBI:29973"/>
        <dbReference type="ChEBI" id="CHEBI:57856"/>
        <dbReference type="ChEBI" id="CHEBI:59789"/>
        <dbReference type="ChEBI" id="CHEBI:82795"/>
        <dbReference type="EC" id="2.1.1.80"/>
    </reaction>
</comment>
<dbReference type="CDD" id="cd02440">
    <property type="entry name" value="AdoMet_MTases"/>
    <property type="match status" value="1"/>
</dbReference>
<dbReference type="SMART" id="SM00138">
    <property type="entry name" value="MeTrc"/>
    <property type="match status" value="1"/>
</dbReference>
<dbReference type="InterPro" id="IPR029063">
    <property type="entry name" value="SAM-dependent_MTases_sf"/>
</dbReference>
<dbReference type="OrthoDB" id="9816309at2"/>
<evidence type="ECO:0000313" key="9">
    <source>
        <dbReference type="Proteomes" id="UP000028931"/>
    </source>
</evidence>
<proteinExistence type="predicted"/>